<name>A0ABR0QKA7_GOSAR</name>
<proteinExistence type="predicted"/>
<organism evidence="2 3">
    <name type="scientific">Gossypium arboreum</name>
    <name type="common">Tree cotton</name>
    <name type="synonym">Gossypium nanking</name>
    <dbReference type="NCBI Taxonomy" id="29729"/>
    <lineage>
        <taxon>Eukaryota</taxon>
        <taxon>Viridiplantae</taxon>
        <taxon>Streptophyta</taxon>
        <taxon>Embryophyta</taxon>
        <taxon>Tracheophyta</taxon>
        <taxon>Spermatophyta</taxon>
        <taxon>Magnoliopsida</taxon>
        <taxon>eudicotyledons</taxon>
        <taxon>Gunneridae</taxon>
        <taxon>Pentapetalae</taxon>
        <taxon>rosids</taxon>
        <taxon>malvids</taxon>
        <taxon>Malvales</taxon>
        <taxon>Malvaceae</taxon>
        <taxon>Malvoideae</taxon>
        <taxon>Gossypium</taxon>
    </lineage>
</organism>
<comment type="caution">
    <text evidence="2">The sequence shown here is derived from an EMBL/GenBank/DDBJ whole genome shotgun (WGS) entry which is preliminary data.</text>
</comment>
<protein>
    <submittedName>
        <fullName evidence="2">Uncharacterized protein</fullName>
    </submittedName>
</protein>
<keyword evidence="3" id="KW-1185">Reference proteome</keyword>
<feature type="region of interest" description="Disordered" evidence="1">
    <location>
        <begin position="1"/>
        <end position="29"/>
    </location>
</feature>
<sequence length="111" mass="12052">MPLRRVNARASDQEDGTSSTPYVLSHRVNPPDESVGPLMEVIIGVFQQIVGANPAPTRANSAHVSRGLPLEHQQLLDELMEKARAIEETLVEPAHSMVVDIGERAFDGASK</sequence>
<evidence type="ECO:0000313" key="3">
    <source>
        <dbReference type="Proteomes" id="UP001358586"/>
    </source>
</evidence>
<accession>A0ABR0QKA7</accession>
<dbReference type="Proteomes" id="UP001358586">
    <property type="component" value="Chromosome 3"/>
</dbReference>
<evidence type="ECO:0000313" key="2">
    <source>
        <dbReference type="EMBL" id="KAK5839760.1"/>
    </source>
</evidence>
<evidence type="ECO:0000256" key="1">
    <source>
        <dbReference type="SAM" id="MobiDB-lite"/>
    </source>
</evidence>
<dbReference type="EMBL" id="JARKNE010000003">
    <property type="protein sequence ID" value="KAK5839760.1"/>
    <property type="molecule type" value="Genomic_DNA"/>
</dbReference>
<reference evidence="2 3" key="1">
    <citation type="submission" date="2023-03" db="EMBL/GenBank/DDBJ databases">
        <title>WGS of Gossypium arboreum.</title>
        <authorList>
            <person name="Yu D."/>
        </authorList>
    </citation>
    <scope>NUCLEOTIDE SEQUENCE [LARGE SCALE GENOMIC DNA]</scope>
    <source>
        <tissue evidence="2">Leaf</tissue>
    </source>
</reference>
<gene>
    <name evidence="2" type="ORF">PVK06_008597</name>
</gene>